<organism evidence="1 2">
    <name type="scientific">Acrocarpospora pleiomorpha</name>
    <dbReference type="NCBI Taxonomy" id="90975"/>
    <lineage>
        <taxon>Bacteria</taxon>
        <taxon>Bacillati</taxon>
        <taxon>Actinomycetota</taxon>
        <taxon>Actinomycetes</taxon>
        <taxon>Streptosporangiales</taxon>
        <taxon>Streptosporangiaceae</taxon>
        <taxon>Acrocarpospora</taxon>
    </lineage>
</organism>
<dbReference type="SUPFAM" id="SSF53448">
    <property type="entry name" value="Nucleotide-diphospho-sugar transferases"/>
    <property type="match status" value="1"/>
</dbReference>
<evidence type="ECO:0008006" key="3">
    <source>
        <dbReference type="Google" id="ProtNLM"/>
    </source>
</evidence>
<gene>
    <name evidence="1" type="ORF">Aple_011080</name>
</gene>
<dbReference type="RefSeq" id="WP_281361525.1">
    <property type="nucleotide sequence ID" value="NZ_BAAAHM010000017.1"/>
</dbReference>
<name>A0A5M3XGW4_9ACTN</name>
<accession>A0A5M3XGW4</accession>
<dbReference type="Proteomes" id="UP000377595">
    <property type="component" value="Unassembled WGS sequence"/>
</dbReference>
<proteinExistence type="predicted"/>
<evidence type="ECO:0000313" key="1">
    <source>
        <dbReference type="EMBL" id="GES18213.1"/>
    </source>
</evidence>
<reference evidence="1 2" key="1">
    <citation type="submission" date="2019-10" db="EMBL/GenBank/DDBJ databases">
        <title>Whole genome shotgun sequence of Acrocarpospora pleiomorpha NBRC 16267.</title>
        <authorList>
            <person name="Ichikawa N."/>
            <person name="Kimura A."/>
            <person name="Kitahashi Y."/>
            <person name="Komaki H."/>
            <person name="Oguchi A."/>
        </authorList>
    </citation>
    <scope>NUCLEOTIDE SEQUENCE [LARGE SCALE GENOMIC DNA]</scope>
    <source>
        <strain evidence="1 2">NBRC 16267</strain>
    </source>
</reference>
<dbReference type="EMBL" id="BLAF01000006">
    <property type="protein sequence ID" value="GES18213.1"/>
    <property type="molecule type" value="Genomic_DNA"/>
</dbReference>
<sequence>MSSQRISLRNTGAAAAHGDHLVFIDADVEFKETKGELEDK</sequence>
<dbReference type="AlphaFoldDB" id="A0A5M3XGW4"/>
<protein>
    <recommendedName>
        <fullName evidence="3">Glycosyltransferase 2-like domain-containing protein</fullName>
    </recommendedName>
</protein>
<keyword evidence="2" id="KW-1185">Reference proteome</keyword>
<dbReference type="InterPro" id="IPR029044">
    <property type="entry name" value="Nucleotide-diphossugar_trans"/>
</dbReference>
<comment type="caution">
    <text evidence="1">The sequence shown here is derived from an EMBL/GenBank/DDBJ whole genome shotgun (WGS) entry which is preliminary data.</text>
</comment>
<evidence type="ECO:0000313" key="2">
    <source>
        <dbReference type="Proteomes" id="UP000377595"/>
    </source>
</evidence>